<gene>
    <name evidence="3" type="ORF">COX15_01810</name>
</gene>
<reference evidence="3 4" key="1">
    <citation type="submission" date="2017-09" db="EMBL/GenBank/DDBJ databases">
        <title>Depth-based differentiation of microbial function through sediment-hosted aquifers and enrichment of novel symbionts in the deep terrestrial subsurface.</title>
        <authorList>
            <person name="Probst A.J."/>
            <person name="Ladd B."/>
            <person name="Jarett J.K."/>
            <person name="Geller-Mcgrath D.E."/>
            <person name="Sieber C.M."/>
            <person name="Emerson J.B."/>
            <person name="Anantharaman K."/>
            <person name="Thomas B.C."/>
            <person name="Malmstrom R."/>
            <person name="Stieglmeier M."/>
            <person name="Klingl A."/>
            <person name="Woyke T."/>
            <person name="Ryan C.M."/>
            <person name="Banfield J.F."/>
        </authorList>
    </citation>
    <scope>NUCLEOTIDE SEQUENCE [LARGE SCALE GENOMIC DNA]</scope>
    <source>
        <strain evidence="3">CG23_combo_of_CG06-09_8_20_14_all_42_19</strain>
    </source>
</reference>
<dbReference type="InterPro" id="IPR036388">
    <property type="entry name" value="WH-like_DNA-bd_sf"/>
</dbReference>
<dbReference type="Pfam" id="PF02481">
    <property type="entry name" value="DNA_processg_A"/>
    <property type="match status" value="1"/>
</dbReference>
<evidence type="ECO:0000313" key="3">
    <source>
        <dbReference type="EMBL" id="PIP45972.1"/>
    </source>
</evidence>
<comment type="similarity">
    <text evidence="1">Belongs to the DprA/Smf family.</text>
</comment>
<accession>A0A2H0AKN9</accession>
<feature type="non-terminal residue" evidence="3">
    <location>
        <position position="1"/>
    </location>
</feature>
<dbReference type="InterPro" id="IPR057666">
    <property type="entry name" value="DrpA_SLOG"/>
</dbReference>
<dbReference type="GO" id="GO:0009294">
    <property type="term" value="P:DNA-mediated transformation"/>
    <property type="evidence" value="ECO:0007669"/>
    <property type="project" value="InterPro"/>
</dbReference>
<proteinExistence type="inferred from homology"/>
<evidence type="ECO:0000259" key="2">
    <source>
        <dbReference type="Pfam" id="PF02481"/>
    </source>
</evidence>
<dbReference type="PANTHER" id="PTHR43022">
    <property type="entry name" value="PROTEIN SMF"/>
    <property type="match status" value="1"/>
</dbReference>
<organism evidence="3 4">
    <name type="scientific">Candidatus Colwellbacteria bacterium CG23_combo_of_CG06-09_8_20_14_all_42_19</name>
    <dbReference type="NCBI Taxonomy" id="1974541"/>
    <lineage>
        <taxon>Bacteria</taxon>
        <taxon>Candidatus Colwelliibacteriota</taxon>
    </lineage>
</organism>
<dbReference type="Gene3D" id="1.10.10.10">
    <property type="entry name" value="Winged helix-like DNA-binding domain superfamily/Winged helix DNA-binding domain"/>
    <property type="match status" value="1"/>
</dbReference>
<name>A0A2H0AKN9_9BACT</name>
<comment type="caution">
    <text evidence="3">The sequence shown here is derived from an EMBL/GenBank/DDBJ whole genome shotgun (WGS) entry which is preliminary data.</text>
</comment>
<dbReference type="SUPFAM" id="SSF102405">
    <property type="entry name" value="MCP/YpsA-like"/>
    <property type="match status" value="1"/>
</dbReference>
<protein>
    <submittedName>
        <fullName evidence="3">DNA processing protein DprA</fullName>
    </submittedName>
</protein>
<evidence type="ECO:0000256" key="1">
    <source>
        <dbReference type="ARBA" id="ARBA00006525"/>
    </source>
</evidence>
<sequence length="156" mass="16983">KHNFIQRNRIISGLASAVVIIEAPLRSGALATAGFAATQGREVFVIPGPINHPNYGGSHALLRDGARLVTSPQDIIEDLGLKNLFEPGTQKTENSLTRQLNNEEMLILNKIKDYNSPLNVDKIIKLTKLEPQIVNQTLASLAIRGFIQEAGGSYTI</sequence>
<evidence type="ECO:0000313" key="4">
    <source>
        <dbReference type="Proteomes" id="UP000230007"/>
    </source>
</evidence>
<dbReference type="InterPro" id="IPR003488">
    <property type="entry name" value="DprA"/>
</dbReference>
<dbReference type="PANTHER" id="PTHR43022:SF1">
    <property type="entry name" value="PROTEIN SMF"/>
    <property type="match status" value="1"/>
</dbReference>
<dbReference type="Proteomes" id="UP000230007">
    <property type="component" value="Unassembled WGS sequence"/>
</dbReference>
<feature type="domain" description="Smf/DprA SLOG" evidence="2">
    <location>
        <begin position="1"/>
        <end position="79"/>
    </location>
</feature>
<dbReference type="EMBL" id="PCSK01000040">
    <property type="protein sequence ID" value="PIP45972.1"/>
    <property type="molecule type" value="Genomic_DNA"/>
</dbReference>
<dbReference type="Gene3D" id="3.40.50.450">
    <property type="match status" value="1"/>
</dbReference>
<dbReference type="AlphaFoldDB" id="A0A2H0AKN9"/>